<evidence type="ECO:0000313" key="3">
    <source>
        <dbReference type="Proteomes" id="UP000006727"/>
    </source>
</evidence>
<dbReference type="Gramene" id="Pp3c12_2850V3.1">
    <property type="protein sequence ID" value="Pp3c12_2850V3.1"/>
    <property type="gene ID" value="Pp3c12_2850"/>
</dbReference>
<gene>
    <name evidence="1" type="ORF">PHYPA_015724</name>
</gene>
<protein>
    <submittedName>
        <fullName evidence="1 2">Uncharacterized protein</fullName>
    </submittedName>
</protein>
<dbReference type="Proteomes" id="UP000006727">
    <property type="component" value="Chromosome 12"/>
</dbReference>
<dbReference type="PaxDb" id="3218-PP1S128_146V6.1"/>
<keyword evidence="3" id="KW-1185">Reference proteome</keyword>
<reference evidence="1 3" key="1">
    <citation type="journal article" date="2008" name="Science">
        <title>The Physcomitrella genome reveals evolutionary insights into the conquest of land by plants.</title>
        <authorList>
            <person name="Rensing S."/>
            <person name="Lang D."/>
            <person name="Zimmer A."/>
            <person name="Terry A."/>
            <person name="Salamov A."/>
            <person name="Shapiro H."/>
            <person name="Nishiyama T."/>
            <person name="Perroud P.-F."/>
            <person name="Lindquist E."/>
            <person name="Kamisugi Y."/>
            <person name="Tanahashi T."/>
            <person name="Sakakibara K."/>
            <person name="Fujita T."/>
            <person name="Oishi K."/>
            <person name="Shin-I T."/>
            <person name="Kuroki Y."/>
            <person name="Toyoda A."/>
            <person name="Suzuki Y."/>
            <person name="Hashimoto A."/>
            <person name="Yamaguchi K."/>
            <person name="Sugano A."/>
            <person name="Kohara Y."/>
            <person name="Fujiyama A."/>
            <person name="Anterola A."/>
            <person name="Aoki S."/>
            <person name="Ashton N."/>
            <person name="Barbazuk W.B."/>
            <person name="Barker E."/>
            <person name="Bennetzen J."/>
            <person name="Bezanilla M."/>
            <person name="Blankenship R."/>
            <person name="Cho S.H."/>
            <person name="Dutcher S."/>
            <person name="Estelle M."/>
            <person name="Fawcett J.A."/>
            <person name="Gundlach H."/>
            <person name="Hanada K."/>
            <person name="Heyl A."/>
            <person name="Hicks K.A."/>
            <person name="Hugh J."/>
            <person name="Lohr M."/>
            <person name="Mayer K."/>
            <person name="Melkozernov A."/>
            <person name="Murata T."/>
            <person name="Nelson D."/>
            <person name="Pils B."/>
            <person name="Prigge M."/>
            <person name="Reiss B."/>
            <person name="Renner T."/>
            <person name="Rombauts S."/>
            <person name="Rushton P."/>
            <person name="Sanderfoot A."/>
            <person name="Schween G."/>
            <person name="Shiu S.-H."/>
            <person name="Stueber K."/>
            <person name="Theodoulou F.L."/>
            <person name="Tu H."/>
            <person name="Van de Peer Y."/>
            <person name="Verrier P.J."/>
            <person name="Waters E."/>
            <person name="Wood A."/>
            <person name="Yang L."/>
            <person name="Cove D."/>
            <person name="Cuming A."/>
            <person name="Hasebe M."/>
            <person name="Lucas S."/>
            <person name="Mishler D.B."/>
            <person name="Reski R."/>
            <person name="Grigoriev I."/>
            <person name="Quatrano R.S."/>
            <person name="Boore J.L."/>
        </authorList>
    </citation>
    <scope>NUCLEOTIDE SEQUENCE [LARGE SCALE GENOMIC DNA]</scope>
    <source>
        <strain evidence="2 3">cv. Gransden 2004</strain>
    </source>
</reference>
<dbReference type="EnsemblPlants" id="Pp3c12_2850V3.1">
    <property type="protein sequence ID" value="Pp3c12_2850V3.1"/>
    <property type="gene ID" value="Pp3c12_2850"/>
</dbReference>
<reference evidence="2" key="3">
    <citation type="submission" date="2020-12" db="UniProtKB">
        <authorList>
            <consortium name="EnsemblPlants"/>
        </authorList>
    </citation>
    <scope>IDENTIFICATION</scope>
</reference>
<dbReference type="EMBL" id="ABEU02000012">
    <property type="protein sequence ID" value="PNR43344.1"/>
    <property type="molecule type" value="Genomic_DNA"/>
</dbReference>
<dbReference type="AlphaFoldDB" id="A0A2K1JP67"/>
<dbReference type="InParanoid" id="A0A2K1JP67"/>
<sequence length="207" mass="23644">MKGLFEENVISNETRKEIKEDDFDTMAILAMLPDGATIDCPNYKIDDVAFGEQFKLPTKNNIDASLCLGKYNPSLGTSNRKRSNIVGRRQTSNLIPFENKTHISMDTIEPIKLNNKTLIPNGLNIMRYKNEVDNDKINIENKCVKENSNYTTLSNIKEDLDNNLGILLEDDDSKKDLNLNTFDQHKHKSFSCEGERTDLICKMHINK</sequence>
<organism evidence="1">
    <name type="scientific">Physcomitrium patens</name>
    <name type="common">Spreading-leaved earth moss</name>
    <name type="synonym">Physcomitrella patens</name>
    <dbReference type="NCBI Taxonomy" id="3218"/>
    <lineage>
        <taxon>Eukaryota</taxon>
        <taxon>Viridiplantae</taxon>
        <taxon>Streptophyta</taxon>
        <taxon>Embryophyta</taxon>
        <taxon>Bryophyta</taxon>
        <taxon>Bryophytina</taxon>
        <taxon>Bryopsida</taxon>
        <taxon>Funariidae</taxon>
        <taxon>Funariales</taxon>
        <taxon>Funariaceae</taxon>
        <taxon>Physcomitrium</taxon>
    </lineage>
</organism>
<accession>A0A2K1JP67</accession>
<name>A0A2K1JP67_PHYPA</name>
<evidence type="ECO:0000313" key="1">
    <source>
        <dbReference type="EMBL" id="PNR43344.1"/>
    </source>
</evidence>
<reference evidence="1 3" key="2">
    <citation type="journal article" date="2018" name="Plant J.">
        <title>The Physcomitrella patens chromosome-scale assembly reveals moss genome structure and evolution.</title>
        <authorList>
            <person name="Lang D."/>
            <person name="Ullrich K.K."/>
            <person name="Murat F."/>
            <person name="Fuchs J."/>
            <person name="Jenkins J."/>
            <person name="Haas F.B."/>
            <person name="Piednoel M."/>
            <person name="Gundlach H."/>
            <person name="Van Bel M."/>
            <person name="Meyberg R."/>
            <person name="Vives C."/>
            <person name="Morata J."/>
            <person name="Symeonidi A."/>
            <person name="Hiss M."/>
            <person name="Muchero W."/>
            <person name="Kamisugi Y."/>
            <person name="Saleh O."/>
            <person name="Blanc G."/>
            <person name="Decker E.L."/>
            <person name="van Gessel N."/>
            <person name="Grimwood J."/>
            <person name="Hayes R.D."/>
            <person name="Graham S.W."/>
            <person name="Gunter L.E."/>
            <person name="McDaniel S.F."/>
            <person name="Hoernstein S.N.W."/>
            <person name="Larsson A."/>
            <person name="Li F.W."/>
            <person name="Perroud P.F."/>
            <person name="Phillips J."/>
            <person name="Ranjan P."/>
            <person name="Rokshar D.S."/>
            <person name="Rothfels C.J."/>
            <person name="Schneider L."/>
            <person name="Shu S."/>
            <person name="Stevenson D.W."/>
            <person name="Thummler F."/>
            <person name="Tillich M."/>
            <person name="Villarreal Aguilar J.C."/>
            <person name="Widiez T."/>
            <person name="Wong G.K."/>
            <person name="Wymore A."/>
            <person name="Zhang Y."/>
            <person name="Zimmer A.D."/>
            <person name="Quatrano R.S."/>
            <person name="Mayer K.F.X."/>
            <person name="Goodstein D."/>
            <person name="Casacuberta J.M."/>
            <person name="Vandepoele K."/>
            <person name="Reski R."/>
            <person name="Cuming A.C."/>
            <person name="Tuskan G.A."/>
            <person name="Maumus F."/>
            <person name="Salse J."/>
            <person name="Schmutz J."/>
            <person name="Rensing S.A."/>
        </authorList>
    </citation>
    <scope>NUCLEOTIDE SEQUENCE [LARGE SCALE GENOMIC DNA]</scope>
    <source>
        <strain evidence="2 3">cv. Gransden 2004</strain>
    </source>
</reference>
<evidence type="ECO:0000313" key="2">
    <source>
        <dbReference type="EnsemblPlants" id="Pp3c12_2850V3.1"/>
    </source>
</evidence>
<proteinExistence type="predicted"/>